<dbReference type="PROSITE" id="PS50076">
    <property type="entry name" value="DNAJ_2"/>
    <property type="match status" value="1"/>
</dbReference>
<dbReference type="PANTHER" id="PTHR44144:SF1">
    <property type="entry name" value="DNAJ HOMOLOG SUBFAMILY C MEMBER 9"/>
    <property type="match status" value="1"/>
</dbReference>
<dbReference type="EMBL" id="JARBDR010000793">
    <property type="protein sequence ID" value="KAJ8307137.1"/>
    <property type="molecule type" value="Genomic_DNA"/>
</dbReference>
<keyword evidence="4" id="KW-1185">Reference proteome</keyword>
<dbReference type="SMART" id="SM00271">
    <property type="entry name" value="DnaJ"/>
    <property type="match status" value="1"/>
</dbReference>
<feature type="non-terminal residue" evidence="3">
    <location>
        <position position="194"/>
    </location>
</feature>
<dbReference type="InterPro" id="IPR036869">
    <property type="entry name" value="J_dom_sf"/>
</dbReference>
<feature type="compositionally biased region" description="Acidic residues" evidence="1">
    <location>
        <begin position="155"/>
        <end position="165"/>
    </location>
</feature>
<feature type="region of interest" description="Disordered" evidence="1">
    <location>
        <begin position="155"/>
        <end position="194"/>
    </location>
</feature>
<dbReference type="CDD" id="cd06257">
    <property type="entry name" value="DnaJ"/>
    <property type="match status" value="1"/>
</dbReference>
<dbReference type="InterPro" id="IPR018253">
    <property type="entry name" value="DnaJ_domain_CS"/>
</dbReference>
<dbReference type="Proteomes" id="UP001217089">
    <property type="component" value="Unassembled WGS sequence"/>
</dbReference>
<evidence type="ECO:0000256" key="1">
    <source>
        <dbReference type="SAM" id="MobiDB-lite"/>
    </source>
</evidence>
<dbReference type="Gene3D" id="1.10.287.110">
    <property type="entry name" value="DnaJ domain"/>
    <property type="match status" value="1"/>
</dbReference>
<accession>A0ABQ9EU80</accession>
<dbReference type="InterPro" id="IPR056453">
    <property type="entry name" value="HTH_DNAJC9"/>
</dbReference>
<evidence type="ECO:0000313" key="4">
    <source>
        <dbReference type="Proteomes" id="UP001217089"/>
    </source>
</evidence>
<dbReference type="PRINTS" id="PR00625">
    <property type="entry name" value="JDOMAIN"/>
</dbReference>
<name>A0ABQ9EU80_TEGGR</name>
<gene>
    <name evidence="3" type="ORF">KUTeg_015221</name>
</gene>
<evidence type="ECO:0000259" key="2">
    <source>
        <dbReference type="PROSITE" id="PS50076"/>
    </source>
</evidence>
<dbReference type="PANTHER" id="PTHR44144">
    <property type="entry name" value="DNAJ HOMOLOG SUBFAMILY C MEMBER 9"/>
    <property type="match status" value="1"/>
</dbReference>
<organism evidence="3 4">
    <name type="scientific">Tegillarca granosa</name>
    <name type="common">Malaysian cockle</name>
    <name type="synonym">Anadara granosa</name>
    <dbReference type="NCBI Taxonomy" id="220873"/>
    <lineage>
        <taxon>Eukaryota</taxon>
        <taxon>Metazoa</taxon>
        <taxon>Spiralia</taxon>
        <taxon>Lophotrochozoa</taxon>
        <taxon>Mollusca</taxon>
        <taxon>Bivalvia</taxon>
        <taxon>Autobranchia</taxon>
        <taxon>Pteriomorphia</taxon>
        <taxon>Arcoida</taxon>
        <taxon>Arcoidea</taxon>
        <taxon>Arcidae</taxon>
        <taxon>Tegillarca</taxon>
    </lineage>
</organism>
<dbReference type="InterPro" id="IPR052594">
    <property type="entry name" value="J_domain-containing_protein"/>
</dbReference>
<dbReference type="Pfam" id="PF00226">
    <property type="entry name" value="DnaJ"/>
    <property type="match status" value="1"/>
</dbReference>
<evidence type="ECO:0000313" key="3">
    <source>
        <dbReference type="EMBL" id="KAJ8307137.1"/>
    </source>
</evidence>
<dbReference type="PROSITE" id="PS00636">
    <property type="entry name" value="DNAJ_1"/>
    <property type="match status" value="1"/>
</dbReference>
<feature type="domain" description="J" evidence="2">
    <location>
        <begin position="16"/>
        <end position="83"/>
    </location>
</feature>
<dbReference type="SUPFAM" id="SSF46565">
    <property type="entry name" value="Chaperone J-domain"/>
    <property type="match status" value="1"/>
</dbReference>
<sequence>MPGLLESCRTLFGTDDLYKVLGIKKKASETEVKRGYHKVSLKVHPDRVTDADKEDATQKFQTLGKVYSILSDKEKRAVYDESGEVDEENDIPQDRDWYDYWRILFRKISPEDIKDFEKDYKGSKEEKEDLKEAYLQSEGDMDEIMDSVMCATVDDEGDTEAAEAEEMAREQGLGSGANDLEALIQKRQQSREQQ</sequence>
<proteinExistence type="predicted"/>
<protein>
    <recommendedName>
        <fullName evidence="2">J domain-containing protein</fullName>
    </recommendedName>
</protein>
<dbReference type="Pfam" id="PF23302">
    <property type="entry name" value="HTH_DNAJC9"/>
    <property type="match status" value="1"/>
</dbReference>
<dbReference type="InterPro" id="IPR001623">
    <property type="entry name" value="DnaJ_domain"/>
</dbReference>
<reference evidence="3 4" key="1">
    <citation type="submission" date="2022-12" db="EMBL/GenBank/DDBJ databases">
        <title>Chromosome-level genome of Tegillarca granosa.</title>
        <authorList>
            <person name="Kim J."/>
        </authorList>
    </citation>
    <scope>NUCLEOTIDE SEQUENCE [LARGE SCALE GENOMIC DNA]</scope>
    <source>
        <strain evidence="3">Teg-2019</strain>
        <tissue evidence="3">Adductor muscle</tissue>
    </source>
</reference>
<comment type="caution">
    <text evidence="3">The sequence shown here is derived from an EMBL/GenBank/DDBJ whole genome shotgun (WGS) entry which is preliminary data.</text>
</comment>